<reference evidence="8 9" key="2">
    <citation type="submission" date="2018-03" db="EMBL/GenBank/DDBJ databases">
        <authorList>
            <person name="Keele B.F."/>
        </authorList>
    </citation>
    <scope>NUCLEOTIDE SEQUENCE [LARGE SCALE GENOMIC DNA]</scope>
    <source>
        <strain evidence="8 9">CCALA 016</strain>
    </source>
</reference>
<dbReference type="CDD" id="cd12117">
    <property type="entry name" value="A_NRPS_Srf_like"/>
    <property type="match status" value="1"/>
</dbReference>
<dbReference type="RefSeq" id="WP_106456854.1">
    <property type="nucleotide sequence ID" value="NZ_PXOH01000009.1"/>
</dbReference>
<dbReference type="GO" id="GO:0017000">
    <property type="term" value="P:antibiotic biosynthetic process"/>
    <property type="evidence" value="ECO:0007669"/>
    <property type="project" value="UniProtKB-KW"/>
</dbReference>
<dbReference type="InterPro" id="IPR006162">
    <property type="entry name" value="Ppantetheine_attach_site"/>
</dbReference>
<dbReference type="InterPro" id="IPR025110">
    <property type="entry name" value="AMP-bd_C"/>
</dbReference>
<dbReference type="SUPFAM" id="SSF52777">
    <property type="entry name" value="CoA-dependent acyltransferases"/>
    <property type="match status" value="6"/>
</dbReference>
<organism evidence="8 9">
    <name type="scientific">Aphanothece hegewaldii CCALA 016</name>
    <dbReference type="NCBI Taxonomy" id="2107694"/>
    <lineage>
        <taxon>Bacteria</taxon>
        <taxon>Bacillati</taxon>
        <taxon>Cyanobacteriota</taxon>
        <taxon>Cyanophyceae</taxon>
        <taxon>Oscillatoriophycideae</taxon>
        <taxon>Chroococcales</taxon>
        <taxon>Aphanothecaceae</taxon>
        <taxon>Aphanothece</taxon>
    </lineage>
</organism>
<keyword evidence="6" id="KW-0045">Antibiotic biosynthesis</keyword>
<name>A0A2T1LYH0_9CHRO</name>
<dbReference type="GO" id="GO:0005829">
    <property type="term" value="C:cytosol"/>
    <property type="evidence" value="ECO:0007669"/>
    <property type="project" value="TreeGrafter"/>
</dbReference>
<dbReference type="PROSITE" id="PS50075">
    <property type="entry name" value="CARRIER"/>
    <property type="match status" value="2"/>
</dbReference>
<dbReference type="GO" id="GO:0043041">
    <property type="term" value="P:amino acid activation for nonribosomal peptide biosynthetic process"/>
    <property type="evidence" value="ECO:0007669"/>
    <property type="project" value="TreeGrafter"/>
</dbReference>
<dbReference type="GO" id="GO:0031177">
    <property type="term" value="F:phosphopantetheine binding"/>
    <property type="evidence" value="ECO:0007669"/>
    <property type="project" value="InterPro"/>
</dbReference>
<dbReference type="Proteomes" id="UP000239001">
    <property type="component" value="Unassembled WGS sequence"/>
</dbReference>
<dbReference type="PANTHER" id="PTHR45527">
    <property type="entry name" value="NONRIBOSOMAL PEPTIDE SYNTHETASE"/>
    <property type="match status" value="1"/>
</dbReference>
<dbReference type="FunFam" id="3.30.300.30:FF:000010">
    <property type="entry name" value="Enterobactin synthetase component F"/>
    <property type="match status" value="1"/>
</dbReference>
<dbReference type="Gene3D" id="3.30.559.30">
    <property type="entry name" value="Nonribosomal peptide synthetase, condensation domain"/>
    <property type="match status" value="3"/>
</dbReference>
<gene>
    <name evidence="8" type="ORF">C7H19_10620</name>
</gene>
<evidence type="ECO:0000256" key="5">
    <source>
        <dbReference type="ARBA" id="ARBA00022737"/>
    </source>
</evidence>
<dbReference type="InterPro" id="IPR036736">
    <property type="entry name" value="ACP-like_sf"/>
</dbReference>
<evidence type="ECO:0000256" key="2">
    <source>
        <dbReference type="ARBA" id="ARBA00006432"/>
    </source>
</evidence>
<dbReference type="Gene3D" id="1.10.1200.10">
    <property type="entry name" value="ACP-like"/>
    <property type="match status" value="2"/>
</dbReference>
<dbReference type="FunFam" id="3.40.50.12780:FF:000012">
    <property type="entry name" value="Non-ribosomal peptide synthetase"/>
    <property type="match status" value="2"/>
</dbReference>
<dbReference type="PANTHER" id="PTHR45527:SF1">
    <property type="entry name" value="FATTY ACID SYNTHASE"/>
    <property type="match status" value="1"/>
</dbReference>
<dbReference type="FunFam" id="3.40.50.980:FF:000001">
    <property type="entry name" value="Non-ribosomal peptide synthetase"/>
    <property type="match status" value="2"/>
</dbReference>
<dbReference type="Pfam" id="PF00550">
    <property type="entry name" value="PP-binding"/>
    <property type="match status" value="2"/>
</dbReference>
<evidence type="ECO:0000313" key="8">
    <source>
        <dbReference type="EMBL" id="PSF37372.1"/>
    </source>
</evidence>
<dbReference type="GO" id="GO:0008610">
    <property type="term" value="P:lipid biosynthetic process"/>
    <property type="evidence" value="ECO:0007669"/>
    <property type="project" value="UniProtKB-ARBA"/>
</dbReference>
<dbReference type="SUPFAM" id="SSF56801">
    <property type="entry name" value="Acetyl-CoA synthetase-like"/>
    <property type="match status" value="2"/>
</dbReference>
<comment type="cofactor">
    <cofactor evidence="1">
        <name>pantetheine 4'-phosphate</name>
        <dbReference type="ChEBI" id="CHEBI:47942"/>
    </cofactor>
</comment>
<sequence length="2518" mass="285667">MENIEDIYELSPLQQGMLFHTLYSPESGVYFEQRSCLLQGNLNVTIFQKAWQLVTERHAVLRTGFYWEEVEKSLQVVYKTVELPWIIEDCNSENQEKLEAFLLADRKRGFNLNEAPLMRCALIRVGENAYRFIWSHHHLLMDGWCNGILLKEVLAFYEALLQNKTLTLIPTRPYRDYILWLQEQDLEKAETYWTQCLQGFTEPTKISIKSSKKQEIYQEEKLNLSTSLTTNLQAFAQENRLTLNTIIQGAWAFILSRYGGENDIIFGATVSGRPPTITGVDSIVGLFINTLPVRIKINSDDLVSWLQQLQAQQIEREQYSYSSLIDIQGWSEVPRGIPLFESLVVFENYPISLETILQEWNGILKISDTKGFEQTNYPLTLSVIPSSELSLHISYDIGCFNADTIKQILEHLELILSTIVTNPQSIQDLPSLTPSEEHKLFIEWNNTKQVYSSDKCIHQLFEEQVKKTPDAIAVAFEDKTLTYHQLNQQANQLANYLKNFGVKSDELIGICLKRSLEMIVALLGVLKAGCGYVPLDPNYPKERLDYIIQETQIKVLLTQQDLIQNTYQIPVIFLDQDWKHLSSYSDINLDLSLHSNNLAYIIYTSGSTGKPKGVMIEHRSLVSFTQWAIKHYQLTSNDKILQFATISFDTAAEEIYPCLCSGGTLVLRTDEMLSDLAKFIQKCQDLKLTVLDLPTAYWHQLSGESEKLKLKLPSSVRLIIIGGEKVIQSANNLKNSAQLINTYGPTETTIVATTYTIENNLSEIPIGRAIDNVQTYIVDRNLQLVPIGVAGELLIGGLHLARGYFNRPDLTADKFIPNPFTDSNGERLYKTGDKARYLSDGNIEYLGRLDNQVKIRGFRIELGEIEAILNQHPEIKEAIVLTYDQNLAAYIVTDQALTVSDLRCFLRERLPEYMIPAYFVFLKSFPLTVNGKINRRQLPTPVPSRTDEVTYILPRSPIEEIIAGIWTNILGVETVGVDDNFFELGGHSLLATQVISRLRDAFKLEIPLKDLFNSPTVAGLAQKIEQSQEKEQIAPILPISRQQDLPLSFAQARLWFLAQLEPNNPFYNIAIPIRIQGSLQVDVLEQSFNKILQRHEILRTTFETRDGKPIQVILSEVRFNLDVFESEEPIKELALKEAQHPFNLDQSPLLRIKILRVSETEHILLLTLHHIIADGWSLGILVQELAAFYQGKPLEPLPIQYADFASWQREYLQSTGQDAPWHVSTDYWKEQLHDAPSLLELPSDRPRPAIQSFRGARYKFKLSRQLTDALKTLSQKSGSTLFMVLLATFSTLLHRYTGNSDIVIGSPIANRNRSELEALIGFFVNTLPLRINSAGNPTFEELLQRVRQVTLNAYTYQDLPFERILDYLSIERSLSYSPLFQVMFVLQNTPMEKIEVSGLTWTPLELENSTAKFDLTIILEETAQGLDGVFEYNTDLFEAATIHRMAGCFRTLLSAVVESPELPISELPLLSKAQQKQLLVSRNETQTHYPKDLCIHQVFERQAAKTPDAVAVVYEEQQLTYRELDKKANQLAYILQQQGVTTETLIGLCVERRLDMIVAMLAILKAGGVYVPIDATYPQERINFIVEDTGLELVLTQHEYISLFSGVKCICLDVGIWFPNPSHPTNPNVLISSTPQYDNLAYVMYTSGSTGIPKGVCIPHRGVIRLVKENNYIHFGTDEVFLQAAPTSFDAATFEIWGALLNGAKLVLLPYHQPSLTELGNAILKYQITTLWLTAGLFQLMIDEQLDSLVSIRQLLAGGDVLSRVHVQKFLHRYPNSRMINGYGPTEGTTFTCTADLSVDDDALPIGRPISNTQVYILDSYLQPVPVGVAGELYIGGDGLARGYLNRFDLTAEKFIPNPFSRDVIYHVCTRLYQTGDRVRCLPNGNIEYLGRLDRQVKIRGFRIELGEIEAILNQHPKVKESVVIVQERLIAYVVPSQDLTSSELRGFLSEQLPDYMIPAFFVLLDSLPLTSNGKIDRIALPSPEITISDDVPRTAIESKLAEIWSNLLNLEVGIHDNFFELGGDSILAIQIVARANQAGLQITPKQIFQYQTIAELATIAGTSNIILSEQGLVTGLVPLTPIQHWFFEQNLYNPHHFNQAVLLEVKSELNLSYLQQALEHLFLHHDALRLRFEYQSGEWQQVNSNEIPILDLNISNVDEIESIANQLQDLSGDLVRVAYFGSRLLFVVHHLVIDGISWRILLEDLQTAYQQLERGETVQLPSKTTSFKQWSESLQKYTDSETEREYWHTLLSNPVYPLPVDERGENTIASSDTVTVILDTEQTQALLTEVPQAYNTQINDILLTALALAFKKWTGNSTLLLDLESHGRESIFTEIDVSRTVGWFTSIFPVYLNVEDETLAKAIYTIKEQLRRIPNQGIGYGILNYIKSSDSIRSSNAEVSFNYLGQFDQMLSASPYFNLAQESTGLSSALQNQRRYLLEINGMIRDKQLYLNWTYSKRIHDRTTIENLAQYFLTSLQDLIEHCQLDAGGYTPSDFTLAQLDSEQLDAVMMMVEFEGE</sequence>
<dbReference type="FunFam" id="3.30.559.10:FF:000012">
    <property type="entry name" value="Non-ribosomal peptide synthetase"/>
    <property type="match status" value="1"/>
</dbReference>
<keyword evidence="4" id="KW-0597">Phosphoprotein</keyword>
<dbReference type="CDD" id="cd19543">
    <property type="entry name" value="DCL_NRPS"/>
    <property type="match status" value="1"/>
</dbReference>
<dbReference type="GO" id="GO:0003824">
    <property type="term" value="F:catalytic activity"/>
    <property type="evidence" value="ECO:0007669"/>
    <property type="project" value="UniProtKB-KW"/>
</dbReference>
<dbReference type="GO" id="GO:0044550">
    <property type="term" value="P:secondary metabolite biosynthetic process"/>
    <property type="evidence" value="ECO:0007669"/>
    <property type="project" value="UniProtKB-ARBA"/>
</dbReference>
<accession>A0A2T1LYH0</accession>
<dbReference type="Pfam" id="PF00668">
    <property type="entry name" value="Condensation"/>
    <property type="match status" value="3"/>
</dbReference>
<dbReference type="InterPro" id="IPR023213">
    <property type="entry name" value="CAT-like_dom_sf"/>
</dbReference>
<dbReference type="InterPro" id="IPR020845">
    <property type="entry name" value="AMP-binding_CS"/>
</dbReference>
<comment type="caution">
    <text evidence="8">The sequence shown here is derived from an EMBL/GenBank/DDBJ whole genome shotgun (WGS) entry which is preliminary data.</text>
</comment>
<evidence type="ECO:0000256" key="6">
    <source>
        <dbReference type="ARBA" id="ARBA00023194"/>
    </source>
</evidence>
<keyword evidence="3" id="KW-0596">Phosphopantetheine</keyword>
<dbReference type="InterPro" id="IPR045851">
    <property type="entry name" value="AMP-bd_C_sf"/>
</dbReference>
<comment type="similarity">
    <text evidence="2">Belongs to the ATP-dependent AMP-binding enzyme family.</text>
</comment>
<dbReference type="InterPro" id="IPR009081">
    <property type="entry name" value="PP-bd_ACP"/>
</dbReference>
<evidence type="ECO:0000256" key="1">
    <source>
        <dbReference type="ARBA" id="ARBA00001957"/>
    </source>
</evidence>
<dbReference type="Gene3D" id="3.30.300.30">
    <property type="match status" value="2"/>
</dbReference>
<dbReference type="EMBL" id="PXOH01000009">
    <property type="protein sequence ID" value="PSF37372.1"/>
    <property type="molecule type" value="Genomic_DNA"/>
</dbReference>
<dbReference type="NCBIfam" id="NF003417">
    <property type="entry name" value="PRK04813.1"/>
    <property type="match status" value="2"/>
</dbReference>
<dbReference type="Gene3D" id="3.40.50.980">
    <property type="match status" value="4"/>
</dbReference>
<dbReference type="Pfam" id="PF00501">
    <property type="entry name" value="AMP-binding"/>
    <property type="match status" value="2"/>
</dbReference>
<dbReference type="CDD" id="cd19531">
    <property type="entry name" value="LCL_NRPS-like"/>
    <property type="match status" value="1"/>
</dbReference>
<dbReference type="CDD" id="cd19534">
    <property type="entry name" value="E_NRPS"/>
    <property type="match status" value="1"/>
</dbReference>
<dbReference type="SMART" id="SM00823">
    <property type="entry name" value="PKS_PP"/>
    <property type="match status" value="2"/>
</dbReference>
<dbReference type="NCBIfam" id="TIGR01733">
    <property type="entry name" value="AA-adenyl-dom"/>
    <property type="match status" value="2"/>
</dbReference>
<evidence type="ECO:0000259" key="7">
    <source>
        <dbReference type="PROSITE" id="PS50075"/>
    </source>
</evidence>
<dbReference type="Gene3D" id="3.30.559.10">
    <property type="entry name" value="Chloramphenicol acetyltransferase-like domain"/>
    <property type="match status" value="3"/>
</dbReference>
<dbReference type="Pfam" id="PF13193">
    <property type="entry name" value="AMP-binding_C"/>
    <property type="match status" value="2"/>
</dbReference>
<dbReference type="GO" id="GO:0072330">
    <property type="term" value="P:monocarboxylic acid biosynthetic process"/>
    <property type="evidence" value="ECO:0007669"/>
    <property type="project" value="UniProtKB-ARBA"/>
</dbReference>
<dbReference type="SUPFAM" id="SSF47336">
    <property type="entry name" value="ACP-like"/>
    <property type="match status" value="2"/>
</dbReference>
<dbReference type="FunFam" id="1.10.1200.10:FF:000005">
    <property type="entry name" value="Nonribosomal peptide synthetase 1"/>
    <property type="match status" value="1"/>
</dbReference>
<protein>
    <submittedName>
        <fullName evidence="8">Non-ribosomal peptide synthetase</fullName>
    </submittedName>
</protein>
<evidence type="ECO:0000256" key="4">
    <source>
        <dbReference type="ARBA" id="ARBA00022553"/>
    </source>
</evidence>
<dbReference type="InterPro" id="IPR001242">
    <property type="entry name" value="Condensation_dom"/>
</dbReference>
<evidence type="ECO:0000313" key="9">
    <source>
        <dbReference type="Proteomes" id="UP000239001"/>
    </source>
</evidence>
<feature type="domain" description="Carrier" evidence="7">
    <location>
        <begin position="1992"/>
        <end position="2065"/>
    </location>
</feature>
<dbReference type="InterPro" id="IPR010060">
    <property type="entry name" value="NRPS_synth"/>
</dbReference>
<dbReference type="PROSITE" id="PS00455">
    <property type="entry name" value="AMP_BINDING"/>
    <property type="match status" value="2"/>
</dbReference>
<keyword evidence="9" id="KW-1185">Reference proteome</keyword>
<feature type="domain" description="Carrier" evidence="7">
    <location>
        <begin position="953"/>
        <end position="1028"/>
    </location>
</feature>
<reference evidence="8 9" key="1">
    <citation type="submission" date="2018-03" db="EMBL/GenBank/DDBJ databases">
        <title>The ancient ancestry and fast evolution of plastids.</title>
        <authorList>
            <person name="Moore K.R."/>
            <person name="Magnabosco C."/>
            <person name="Momper L."/>
            <person name="Gold D.A."/>
            <person name="Bosak T."/>
            <person name="Fournier G.P."/>
        </authorList>
    </citation>
    <scope>NUCLEOTIDE SEQUENCE [LARGE SCALE GENOMIC DNA]</scope>
    <source>
        <strain evidence="8 9">CCALA 016</strain>
    </source>
</reference>
<dbReference type="FunFam" id="2.30.38.10:FF:000001">
    <property type="entry name" value="Non-ribosomal peptide synthetase PvdI"/>
    <property type="match status" value="2"/>
</dbReference>
<dbReference type="InterPro" id="IPR010071">
    <property type="entry name" value="AA_adenyl_dom"/>
</dbReference>
<evidence type="ECO:0000256" key="3">
    <source>
        <dbReference type="ARBA" id="ARBA00022450"/>
    </source>
</evidence>
<proteinExistence type="inferred from homology"/>
<dbReference type="NCBIfam" id="TIGR01720">
    <property type="entry name" value="NRPS-para261"/>
    <property type="match status" value="1"/>
</dbReference>
<dbReference type="OrthoDB" id="9757538at2"/>
<dbReference type="FunFam" id="1.10.1200.10:FF:000016">
    <property type="entry name" value="Non-ribosomal peptide synthase"/>
    <property type="match status" value="1"/>
</dbReference>
<keyword evidence="5" id="KW-0677">Repeat</keyword>
<dbReference type="InterPro" id="IPR020806">
    <property type="entry name" value="PKS_PP-bd"/>
</dbReference>
<dbReference type="Gene3D" id="2.30.38.10">
    <property type="entry name" value="Luciferase, Domain 3"/>
    <property type="match status" value="2"/>
</dbReference>
<dbReference type="PROSITE" id="PS00012">
    <property type="entry name" value="PHOSPHOPANTETHEINE"/>
    <property type="match status" value="2"/>
</dbReference>
<dbReference type="InterPro" id="IPR000873">
    <property type="entry name" value="AMP-dep_synth/lig_dom"/>
</dbReference>